<dbReference type="Proteomes" id="UP000818029">
    <property type="component" value="Chromosome A04"/>
</dbReference>
<keyword evidence="2" id="KW-1185">Reference proteome</keyword>
<evidence type="ECO:0000313" key="3">
    <source>
        <dbReference type="RefSeq" id="XP_040967167.1"/>
    </source>
</evidence>
<protein>
    <recommendedName>
        <fullName evidence="4">Reverse transcriptase</fullName>
    </recommendedName>
</protein>
<reference evidence="2" key="1">
    <citation type="journal article" date="2020" name="Nat. Genet.">
        <title>Genomic diversifications of five Gossypium allopolyploid species and their impact on cotton improvement.</title>
        <authorList>
            <person name="Chen Z.J."/>
            <person name="Sreedasyam A."/>
            <person name="Ando A."/>
            <person name="Song Q."/>
            <person name="De Santiago L.M."/>
            <person name="Hulse-Kemp A.M."/>
            <person name="Ding M."/>
            <person name="Ye W."/>
            <person name="Kirkbride R.C."/>
            <person name="Jenkins J."/>
            <person name="Plott C."/>
            <person name="Lovell J."/>
            <person name="Lin Y.M."/>
            <person name="Vaughn R."/>
            <person name="Liu B."/>
            <person name="Simpson S."/>
            <person name="Scheffler B.E."/>
            <person name="Wen L."/>
            <person name="Saski C.A."/>
            <person name="Grover C.E."/>
            <person name="Hu G."/>
            <person name="Conover J.L."/>
            <person name="Carlson J.W."/>
            <person name="Shu S."/>
            <person name="Boston L.B."/>
            <person name="Williams M."/>
            <person name="Peterson D.G."/>
            <person name="McGee K."/>
            <person name="Jones D.C."/>
            <person name="Wendel J.F."/>
            <person name="Stelly D.M."/>
            <person name="Grimwood J."/>
            <person name="Schmutz J."/>
        </authorList>
    </citation>
    <scope>NUCLEOTIDE SEQUENCE [LARGE SCALE GENOMIC DNA]</scope>
    <source>
        <strain evidence="2">cv. TM-1</strain>
    </source>
</reference>
<dbReference type="InterPro" id="IPR052343">
    <property type="entry name" value="Retrotransposon-Effector_Assoc"/>
</dbReference>
<evidence type="ECO:0008006" key="4">
    <source>
        <dbReference type="Google" id="ProtNLM"/>
    </source>
</evidence>
<dbReference type="RefSeq" id="XP_040967167.1">
    <property type="nucleotide sequence ID" value="XM_041111233.1"/>
</dbReference>
<sequence>MSFHSQATQRRRRNRIEKSQNENRGETEDLCISEEDNRMLIAPYNGEEIRKALFPIESTKALGDDGFPALFYQGCWPIIGNDVVAFCFHLLNGDIEITFFLGRLISDNVLLAYKILYLLKQKRLGKKGFIAVKLDMSKAYDKVEWNFVGEIMNRMGFA</sequence>
<name>A0ABM3BJH0_GOSHI</name>
<gene>
    <name evidence="3" type="primary">LOC121228094</name>
</gene>
<organism evidence="2 3">
    <name type="scientific">Gossypium hirsutum</name>
    <name type="common">Upland cotton</name>
    <name type="synonym">Gossypium mexicanum</name>
    <dbReference type="NCBI Taxonomy" id="3635"/>
    <lineage>
        <taxon>Eukaryota</taxon>
        <taxon>Viridiplantae</taxon>
        <taxon>Streptophyta</taxon>
        <taxon>Embryophyta</taxon>
        <taxon>Tracheophyta</taxon>
        <taxon>Spermatophyta</taxon>
        <taxon>Magnoliopsida</taxon>
        <taxon>eudicotyledons</taxon>
        <taxon>Gunneridae</taxon>
        <taxon>Pentapetalae</taxon>
        <taxon>rosids</taxon>
        <taxon>malvids</taxon>
        <taxon>Malvales</taxon>
        <taxon>Malvaceae</taxon>
        <taxon>Malvoideae</taxon>
        <taxon>Gossypium</taxon>
    </lineage>
</organism>
<accession>A0ABM3BJH0</accession>
<proteinExistence type="predicted"/>
<dbReference type="PANTHER" id="PTHR46890:SF48">
    <property type="entry name" value="RNA-DIRECTED DNA POLYMERASE"/>
    <property type="match status" value="1"/>
</dbReference>
<dbReference type="PANTHER" id="PTHR46890">
    <property type="entry name" value="NON-LTR RETROLELEMENT REVERSE TRANSCRIPTASE-LIKE PROTEIN-RELATED"/>
    <property type="match status" value="1"/>
</dbReference>
<reference evidence="3" key="2">
    <citation type="submission" date="2025-08" db="UniProtKB">
        <authorList>
            <consortium name="RefSeq"/>
        </authorList>
    </citation>
    <scope>IDENTIFICATION</scope>
</reference>
<feature type="compositionally biased region" description="Basic and acidic residues" evidence="1">
    <location>
        <begin position="16"/>
        <end position="27"/>
    </location>
</feature>
<feature type="region of interest" description="Disordered" evidence="1">
    <location>
        <begin position="1"/>
        <end position="28"/>
    </location>
</feature>
<evidence type="ECO:0000313" key="2">
    <source>
        <dbReference type="Proteomes" id="UP000818029"/>
    </source>
</evidence>
<dbReference type="GeneID" id="121228094"/>
<evidence type="ECO:0000256" key="1">
    <source>
        <dbReference type="SAM" id="MobiDB-lite"/>
    </source>
</evidence>